<dbReference type="InterPro" id="IPR009057">
    <property type="entry name" value="Homeodomain-like_sf"/>
</dbReference>
<dbReference type="PRINTS" id="PR00455">
    <property type="entry name" value="HTHTETR"/>
</dbReference>
<dbReference type="PANTHER" id="PTHR30055">
    <property type="entry name" value="HTH-TYPE TRANSCRIPTIONAL REGULATOR RUTR"/>
    <property type="match status" value="1"/>
</dbReference>
<organism evidence="6 7">
    <name type="scientific">Skermania pinensis</name>
    <dbReference type="NCBI Taxonomy" id="39122"/>
    <lineage>
        <taxon>Bacteria</taxon>
        <taxon>Bacillati</taxon>
        <taxon>Actinomycetota</taxon>
        <taxon>Actinomycetes</taxon>
        <taxon>Mycobacteriales</taxon>
        <taxon>Gordoniaceae</taxon>
        <taxon>Skermania</taxon>
    </lineage>
</organism>
<dbReference type="PROSITE" id="PS01081">
    <property type="entry name" value="HTH_TETR_1"/>
    <property type="match status" value="1"/>
</dbReference>
<evidence type="ECO:0000256" key="1">
    <source>
        <dbReference type="ARBA" id="ARBA00023015"/>
    </source>
</evidence>
<dbReference type="InterPro" id="IPR036271">
    <property type="entry name" value="Tet_transcr_reg_TetR-rel_C_sf"/>
</dbReference>
<dbReference type="InterPro" id="IPR050109">
    <property type="entry name" value="HTH-type_TetR-like_transc_reg"/>
</dbReference>
<evidence type="ECO:0000313" key="7">
    <source>
        <dbReference type="Proteomes" id="UP000887023"/>
    </source>
</evidence>
<proteinExistence type="predicted"/>
<keyword evidence="2 4" id="KW-0238">DNA-binding</keyword>
<evidence type="ECO:0000256" key="4">
    <source>
        <dbReference type="PROSITE-ProRule" id="PRU00335"/>
    </source>
</evidence>
<feature type="domain" description="HTH tetR-type" evidence="5">
    <location>
        <begin position="20"/>
        <end position="80"/>
    </location>
</feature>
<dbReference type="Gene3D" id="1.10.357.10">
    <property type="entry name" value="Tetracycline Repressor, domain 2"/>
    <property type="match status" value="1"/>
</dbReference>
<feature type="DNA-binding region" description="H-T-H motif" evidence="4">
    <location>
        <begin position="43"/>
        <end position="62"/>
    </location>
</feature>
<evidence type="ECO:0000313" key="6">
    <source>
        <dbReference type="EMBL" id="QXQ13438.1"/>
    </source>
</evidence>
<dbReference type="InterPro" id="IPR041490">
    <property type="entry name" value="KstR2_TetR_C"/>
</dbReference>
<protein>
    <submittedName>
        <fullName evidence="6">TetR family transcriptional regulator</fullName>
    </submittedName>
</protein>
<dbReference type="InterPro" id="IPR001647">
    <property type="entry name" value="HTH_TetR"/>
</dbReference>
<keyword evidence="7" id="KW-1185">Reference proteome</keyword>
<dbReference type="PROSITE" id="PS50977">
    <property type="entry name" value="HTH_TETR_2"/>
    <property type="match status" value="1"/>
</dbReference>
<reference evidence="6" key="1">
    <citation type="submission" date="2021-07" db="EMBL/GenBank/DDBJ databases">
        <title>Candidatus Kaistella beijingensis sp. nov. isolated from a municipal wastewater treatment plant is involved in sludge foaming.</title>
        <authorList>
            <person name="Song Y."/>
            <person name="Liu S.-J."/>
        </authorList>
    </citation>
    <scope>NUCLEOTIDE SEQUENCE</scope>
    <source>
        <strain evidence="6">DSM 43998</strain>
    </source>
</reference>
<name>A0ABX8S6S1_9ACTN</name>
<keyword evidence="3" id="KW-0804">Transcription</keyword>
<dbReference type="Proteomes" id="UP000887023">
    <property type="component" value="Chromosome"/>
</dbReference>
<dbReference type="EMBL" id="CP079105">
    <property type="protein sequence ID" value="QXQ13438.1"/>
    <property type="molecule type" value="Genomic_DNA"/>
</dbReference>
<dbReference type="SUPFAM" id="SSF48498">
    <property type="entry name" value="Tetracyclin repressor-like, C-terminal domain"/>
    <property type="match status" value="1"/>
</dbReference>
<dbReference type="PANTHER" id="PTHR30055:SF234">
    <property type="entry name" value="HTH-TYPE TRANSCRIPTIONAL REGULATOR BETI"/>
    <property type="match status" value="1"/>
</dbReference>
<dbReference type="RefSeq" id="WP_066473981.1">
    <property type="nucleotide sequence ID" value="NZ_CBCRUZ010000007.1"/>
</dbReference>
<accession>A0ABX8S6S1</accession>
<evidence type="ECO:0000256" key="3">
    <source>
        <dbReference type="ARBA" id="ARBA00023163"/>
    </source>
</evidence>
<dbReference type="Pfam" id="PF00440">
    <property type="entry name" value="TetR_N"/>
    <property type="match status" value="1"/>
</dbReference>
<evidence type="ECO:0000256" key="2">
    <source>
        <dbReference type="ARBA" id="ARBA00023125"/>
    </source>
</evidence>
<dbReference type="SUPFAM" id="SSF46689">
    <property type="entry name" value="Homeodomain-like"/>
    <property type="match status" value="1"/>
</dbReference>
<gene>
    <name evidence="6" type="ORF">KV203_16645</name>
</gene>
<dbReference type="Pfam" id="PF17932">
    <property type="entry name" value="TetR_C_24"/>
    <property type="match status" value="1"/>
</dbReference>
<sequence length="245" mass="27313">MSTAEPRRAKANTASSTRRDLVEKQIMQHATVLFAERGFAGTSLQDIADAMGLTRPALYHYVANKDELLGRLVTEITEEPAVLLAEINKHVELRPVDRLHRMVTAIAEHQAAAPDRFRLLIRSEAELPEQLSKDYERSRKRVLKAFIKVVQDGIDAGAFRPVDPRFAALGVIGMINWMAWWFRPGQDSAETVAAQLADMAVNSVRHERAAAEIGDGPTAAIAALRQNLNYLDRYVQSTRADRTIS</sequence>
<evidence type="ECO:0000259" key="5">
    <source>
        <dbReference type="PROSITE" id="PS50977"/>
    </source>
</evidence>
<dbReference type="InterPro" id="IPR023772">
    <property type="entry name" value="DNA-bd_HTH_TetR-type_CS"/>
</dbReference>
<dbReference type="Gene3D" id="1.10.10.60">
    <property type="entry name" value="Homeodomain-like"/>
    <property type="match status" value="1"/>
</dbReference>
<keyword evidence="1" id="KW-0805">Transcription regulation</keyword>